<protein>
    <recommendedName>
        <fullName evidence="2">DEK-C domain-containing protein</fullName>
    </recommendedName>
</protein>
<keyword evidence="4" id="KW-1185">Reference proteome</keyword>
<evidence type="ECO:0000259" key="2">
    <source>
        <dbReference type="PROSITE" id="PS51998"/>
    </source>
</evidence>
<proteinExistence type="predicted"/>
<dbReference type="Proteomes" id="UP000796880">
    <property type="component" value="Unassembled WGS sequence"/>
</dbReference>
<dbReference type="OrthoDB" id="1747157at2759"/>
<evidence type="ECO:0000256" key="1">
    <source>
        <dbReference type="SAM" id="MobiDB-lite"/>
    </source>
</evidence>
<dbReference type="Gene3D" id="1.10.10.60">
    <property type="entry name" value="Homeodomain-like"/>
    <property type="match status" value="1"/>
</dbReference>
<feature type="compositionally biased region" description="Acidic residues" evidence="1">
    <location>
        <begin position="107"/>
        <end position="119"/>
    </location>
</feature>
<dbReference type="InterPro" id="IPR014876">
    <property type="entry name" value="DEK_C"/>
</dbReference>
<dbReference type="SUPFAM" id="SSF109715">
    <property type="entry name" value="DEK C-terminal domain"/>
    <property type="match status" value="1"/>
</dbReference>
<organism evidence="3 4">
    <name type="scientific">Rhamnella rubrinervis</name>
    <dbReference type="NCBI Taxonomy" id="2594499"/>
    <lineage>
        <taxon>Eukaryota</taxon>
        <taxon>Viridiplantae</taxon>
        <taxon>Streptophyta</taxon>
        <taxon>Embryophyta</taxon>
        <taxon>Tracheophyta</taxon>
        <taxon>Spermatophyta</taxon>
        <taxon>Magnoliopsida</taxon>
        <taxon>eudicotyledons</taxon>
        <taxon>Gunneridae</taxon>
        <taxon>Pentapetalae</taxon>
        <taxon>rosids</taxon>
        <taxon>fabids</taxon>
        <taxon>Rosales</taxon>
        <taxon>Rhamnaceae</taxon>
        <taxon>rhamnoid group</taxon>
        <taxon>Rhamneae</taxon>
        <taxon>Rhamnella</taxon>
    </lineage>
</organism>
<feature type="domain" description="DEK-C" evidence="2">
    <location>
        <begin position="43"/>
        <end position="98"/>
    </location>
</feature>
<dbReference type="PROSITE" id="PS51998">
    <property type="entry name" value="DEK_C"/>
    <property type="match status" value="1"/>
</dbReference>
<accession>A0A8K0DX16</accession>
<comment type="caution">
    <text evidence="3">The sequence shown here is derived from an EMBL/GenBank/DDBJ whole genome shotgun (WGS) entry which is preliminary data.</text>
</comment>
<dbReference type="AlphaFoldDB" id="A0A8K0DX16"/>
<feature type="region of interest" description="Disordered" evidence="1">
    <location>
        <begin position="101"/>
        <end position="124"/>
    </location>
</feature>
<evidence type="ECO:0000313" key="4">
    <source>
        <dbReference type="Proteomes" id="UP000796880"/>
    </source>
</evidence>
<sequence>MLESKSASNSHRQCYRHPVLPSSSFGRFRCLSRDLFVRKEEEARRHRELIERLRDFLRNSELNTTTTAIVRRQLDDDFGVDLSDKKAFIRERVDLFLQSKFEKAEQEQEPEGEEDEGEGDGFYLKKMKEKETIRKRIRRKTMMMSMEKKLKLKKREI</sequence>
<dbReference type="EMBL" id="VOIH02000008">
    <property type="protein sequence ID" value="KAF3438905.1"/>
    <property type="molecule type" value="Genomic_DNA"/>
</dbReference>
<dbReference type="Pfam" id="PF08766">
    <property type="entry name" value="DEK_C"/>
    <property type="match status" value="1"/>
</dbReference>
<name>A0A8K0DX16_9ROSA</name>
<evidence type="ECO:0000313" key="3">
    <source>
        <dbReference type="EMBL" id="KAF3438905.1"/>
    </source>
</evidence>
<gene>
    <name evidence="3" type="ORF">FNV43_RR17180</name>
</gene>
<reference evidence="3" key="1">
    <citation type="submission" date="2020-03" db="EMBL/GenBank/DDBJ databases">
        <title>A high-quality chromosome-level genome assembly of a woody plant with both climbing and erect habits, Rhamnella rubrinervis.</title>
        <authorList>
            <person name="Lu Z."/>
            <person name="Yang Y."/>
            <person name="Zhu X."/>
            <person name="Sun Y."/>
        </authorList>
    </citation>
    <scope>NUCLEOTIDE SEQUENCE</scope>
    <source>
        <strain evidence="3">BYM</strain>
        <tissue evidence="3">Leaf</tissue>
    </source>
</reference>